<evidence type="ECO:0000256" key="3">
    <source>
        <dbReference type="ARBA" id="ARBA00022729"/>
    </source>
</evidence>
<name>A0A370DG17_9GAMM</name>
<accession>A0A370DG17</accession>
<dbReference type="AlphaFoldDB" id="A0A370DG17"/>
<keyword evidence="3 4" id="KW-0732">Signal</keyword>
<dbReference type="EMBL" id="QFXC01000011">
    <property type="protein sequence ID" value="RDH83096.1"/>
    <property type="molecule type" value="Genomic_DNA"/>
</dbReference>
<dbReference type="Proteomes" id="UP000254266">
    <property type="component" value="Unassembled WGS sequence"/>
</dbReference>
<organism evidence="6 7">
    <name type="scientific">endosymbiont of Galathealinum brachiosum</name>
    <dbReference type="NCBI Taxonomy" id="2200906"/>
    <lineage>
        <taxon>Bacteria</taxon>
        <taxon>Pseudomonadati</taxon>
        <taxon>Pseudomonadota</taxon>
        <taxon>Gammaproteobacteria</taxon>
        <taxon>sulfur-oxidizing symbionts</taxon>
    </lineage>
</organism>
<comment type="subcellular location">
    <subcellularLocation>
        <location evidence="1">Cell envelope</location>
    </subcellularLocation>
</comment>
<dbReference type="Gene3D" id="3.40.50.2300">
    <property type="match status" value="2"/>
</dbReference>
<reference evidence="6 7" key="1">
    <citation type="journal article" date="2018" name="ISME J.">
        <title>Endosymbiont genomes yield clues of tubeworm success.</title>
        <authorList>
            <person name="Li Y."/>
            <person name="Liles M.R."/>
            <person name="Halanych K.M."/>
        </authorList>
    </citation>
    <scope>NUCLEOTIDE SEQUENCE [LARGE SCALE GENOMIC DNA]</scope>
    <source>
        <strain evidence="6">A1464</strain>
    </source>
</reference>
<evidence type="ECO:0000259" key="5">
    <source>
        <dbReference type="Pfam" id="PF13407"/>
    </source>
</evidence>
<dbReference type="InterPro" id="IPR025997">
    <property type="entry name" value="SBP_2_dom"/>
</dbReference>
<dbReference type="GO" id="GO:0030246">
    <property type="term" value="F:carbohydrate binding"/>
    <property type="evidence" value="ECO:0007669"/>
    <property type="project" value="UniProtKB-ARBA"/>
</dbReference>
<comment type="caution">
    <text evidence="6">The sequence shown here is derived from an EMBL/GenBank/DDBJ whole genome shotgun (WGS) entry which is preliminary data.</text>
</comment>
<dbReference type="GO" id="GO:0055085">
    <property type="term" value="P:transmembrane transport"/>
    <property type="evidence" value="ECO:0007669"/>
    <property type="project" value="UniProtKB-ARBA"/>
</dbReference>
<dbReference type="InterPro" id="IPR028082">
    <property type="entry name" value="Peripla_BP_I"/>
</dbReference>
<feature type="domain" description="Periplasmic binding protein" evidence="5">
    <location>
        <begin position="35"/>
        <end position="280"/>
    </location>
</feature>
<dbReference type="PANTHER" id="PTHR46847:SF1">
    <property type="entry name" value="D-ALLOSE-BINDING PERIPLASMIC PROTEIN-RELATED"/>
    <property type="match status" value="1"/>
</dbReference>
<evidence type="ECO:0000313" key="6">
    <source>
        <dbReference type="EMBL" id="RDH83096.1"/>
    </source>
</evidence>
<evidence type="ECO:0000256" key="1">
    <source>
        <dbReference type="ARBA" id="ARBA00004196"/>
    </source>
</evidence>
<evidence type="ECO:0000256" key="4">
    <source>
        <dbReference type="SAM" id="SignalP"/>
    </source>
</evidence>
<evidence type="ECO:0000313" key="7">
    <source>
        <dbReference type="Proteomes" id="UP000254266"/>
    </source>
</evidence>
<feature type="signal peptide" evidence="4">
    <location>
        <begin position="1"/>
        <end position="24"/>
    </location>
</feature>
<dbReference type="SUPFAM" id="SSF53822">
    <property type="entry name" value="Periplasmic binding protein-like I"/>
    <property type="match status" value="1"/>
</dbReference>
<comment type="similarity">
    <text evidence="2">Belongs to the bacterial solute-binding protein 2 family.</text>
</comment>
<keyword evidence="7" id="KW-1185">Reference proteome</keyword>
<sequence length="356" mass="39350">MKRNDLFSFVLIIYCLVNYQNAMAQNNSNHKKIHIGVLYWSMNIPGQVAMRDGLELEADMINDRSLSNGLPRVELLKRVAGDGQKGIEKQISQMYELIKLKPDAIIVQPTDNVALVDPLREANRQNIPVIAYDQYISGGELSGFITSDNEQAGYLNGEYVASHFPDDQKIKLILVEYPHVSSTVERLNGFLDSLSDHGQLYEILKTYKAVQPEEGRRAGLSILKDFPEHGSIDVIFTVNDGGGLSVVDALVSGGRDEIMVVSIDGDPESVKNIQAGRLTQIDSAQFCGAIGSEAMISGYKVATNQPVKKHILIPVFPVTIKTLSLYSGWSGDIPQSFRKPWTANDPIWTGKIITDK</sequence>
<dbReference type="PANTHER" id="PTHR46847">
    <property type="entry name" value="D-ALLOSE-BINDING PERIPLASMIC PROTEIN-RELATED"/>
    <property type="match status" value="1"/>
</dbReference>
<proteinExistence type="inferred from homology"/>
<feature type="chain" id="PRO_5016802040" evidence="4">
    <location>
        <begin position="25"/>
        <end position="356"/>
    </location>
</feature>
<protein>
    <submittedName>
        <fullName evidence="6">Sugar ABC transporter substrate-binding protein</fullName>
    </submittedName>
</protein>
<evidence type="ECO:0000256" key="2">
    <source>
        <dbReference type="ARBA" id="ARBA00007639"/>
    </source>
</evidence>
<dbReference type="CDD" id="cd01536">
    <property type="entry name" value="PBP1_ABC_sugar_binding-like"/>
    <property type="match status" value="1"/>
</dbReference>
<dbReference type="Pfam" id="PF13407">
    <property type="entry name" value="Peripla_BP_4"/>
    <property type="match status" value="1"/>
</dbReference>
<dbReference type="GO" id="GO:0030313">
    <property type="term" value="C:cell envelope"/>
    <property type="evidence" value="ECO:0007669"/>
    <property type="project" value="UniProtKB-SubCell"/>
</dbReference>
<gene>
    <name evidence="6" type="ORF">DIZ80_12630</name>
</gene>